<dbReference type="AlphaFoldDB" id="A0A0K1NIL6"/>
<keyword evidence="1" id="KW-0812">Transmembrane</keyword>
<keyword evidence="5" id="KW-1185">Reference proteome</keyword>
<dbReference type="OrthoDB" id="1079293at2"/>
<reference evidence="3 5" key="2">
    <citation type="submission" date="2021-03" db="EMBL/GenBank/DDBJ databases">
        <title>Human Oral Microbial Genomes.</title>
        <authorList>
            <person name="Johnston C.D."/>
            <person name="Chen T."/>
            <person name="Dewhirst F.E."/>
        </authorList>
    </citation>
    <scope>NUCLEOTIDE SEQUENCE [LARGE SCALE GENOMIC DNA]</scope>
    <source>
        <strain evidence="3 5">W1435</strain>
    </source>
</reference>
<sequence>MVYEDFKQLAAYTRYDGFYLAIVWVASFACLLGMTALPVLAQFSLLLSLSTPFFVAYRLKIFREEGRNGVISFRRSLFYCIRVFFNAAIIFSLLQWLYMHYVDNGKLLMMVTSLYSRSEGRKILAMMDIPYEKFMAVLPEAFQPYSLASSSFIIAVMLGGVYSLFIAAVMSKKVKNQQL</sequence>
<feature type="transmembrane region" description="Helical" evidence="1">
    <location>
        <begin position="40"/>
        <end position="57"/>
    </location>
</feature>
<dbReference type="Proteomes" id="UP000682005">
    <property type="component" value="Chromosome 1"/>
</dbReference>
<evidence type="ECO:0000313" key="4">
    <source>
        <dbReference type="Proteomes" id="UP000060345"/>
    </source>
</evidence>
<name>A0A0K1NIL6_9BACT</name>
<reference evidence="2 4" key="1">
    <citation type="submission" date="2015-07" db="EMBL/GenBank/DDBJ databases">
        <authorList>
            <person name="Noorani M."/>
        </authorList>
    </citation>
    <scope>NUCLEOTIDE SEQUENCE [LARGE SCALE GENOMIC DNA]</scope>
    <source>
        <strain evidence="2 4">W1435</strain>
    </source>
</reference>
<evidence type="ECO:0000313" key="3">
    <source>
        <dbReference type="EMBL" id="QUB86353.1"/>
    </source>
</evidence>
<dbReference type="InterPro" id="IPR025250">
    <property type="entry name" value="DUF4199"/>
</dbReference>
<keyword evidence="1" id="KW-0472">Membrane</keyword>
<evidence type="ECO:0000256" key="1">
    <source>
        <dbReference type="SAM" id="Phobius"/>
    </source>
</evidence>
<feature type="transmembrane region" description="Helical" evidence="1">
    <location>
        <begin position="77"/>
        <end position="98"/>
    </location>
</feature>
<dbReference type="Proteomes" id="UP000060345">
    <property type="component" value="Chromosome 1"/>
</dbReference>
<feature type="transmembrane region" description="Helical" evidence="1">
    <location>
        <begin position="145"/>
        <end position="169"/>
    </location>
</feature>
<evidence type="ECO:0000313" key="5">
    <source>
        <dbReference type="Proteomes" id="UP000682005"/>
    </source>
</evidence>
<dbReference type="RefSeq" id="WP_025078754.1">
    <property type="nucleotide sequence ID" value="NZ_BAKO01000024.1"/>
</dbReference>
<organism evidence="2 4">
    <name type="scientific">Prevotella fusca JCM 17724</name>
    <dbReference type="NCBI Taxonomy" id="1236517"/>
    <lineage>
        <taxon>Bacteria</taxon>
        <taxon>Pseudomonadati</taxon>
        <taxon>Bacteroidota</taxon>
        <taxon>Bacteroidia</taxon>
        <taxon>Bacteroidales</taxon>
        <taxon>Prevotellaceae</taxon>
        <taxon>Prevotella</taxon>
    </lineage>
</organism>
<dbReference type="STRING" id="1236517.ADJ77_02480"/>
<dbReference type="PROSITE" id="PS51257">
    <property type="entry name" value="PROKAR_LIPOPROTEIN"/>
    <property type="match status" value="1"/>
</dbReference>
<feature type="transmembrane region" description="Helical" evidence="1">
    <location>
        <begin position="17"/>
        <end position="34"/>
    </location>
</feature>
<proteinExistence type="predicted"/>
<accession>A0A0K1NIL6</accession>
<gene>
    <name evidence="2" type="ORF">ADJ77_02480</name>
    <name evidence="3" type="ORF">J5A51_09630</name>
</gene>
<dbReference type="Pfam" id="PF13858">
    <property type="entry name" value="DUF4199"/>
    <property type="match status" value="1"/>
</dbReference>
<dbReference type="EMBL" id="CP072370">
    <property type="protein sequence ID" value="QUB86353.1"/>
    <property type="molecule type" value="Genomic_DNA"/>
</dbReference>
<dbReference type="EMBL" id="CP012074">
    <property type="protein sequence ID" value="AKU68723.1"/>
    <property type="molecule type" value="Genomic_DNA"/>
</dbReference>
<evidence type="ECO:0000313" key="2">
    <source>
        <dbReference type="EMBL" id="AKU68723.1"/>
    </source>
</evidence>
<protein>
    <submittedName>
        <fullName evidence="3">DUF4199 domain-containing protein</fullName>
    </submittedName>
</protein>
<keyword evidence="1" id="KW-1133">Transmembrane helix</keyword>
<dbReference type="KEGG" id="pfus:ADJ77_02480"/>